<gene>
    <name evidence="5" type="ORF">JQC93_03560</name>
</gene>
<dbReference type="Proteomes" id="UP000809621">
    <property type="component" value="Unassembled WGS sequence"/>
</dbReference>
<name>A0ABS2HHA5_9VIBR</name>
<evidence type="ECO:0000313" key="5">
    <source>
        <dbReference type="EMBL" id="MBM7035474.1"/>
    </source>
</evidence>
<dbReference type="InterPro" id="IPR046335">
    <property type="entry name" value="LacI/GalR-like_sensor"/>
</dbReference>
<dbReference type="PROSITE" id="PS50932">
    <property type="entry name" value="HTH_LACI_2"/>
    <property type="match status" value="1"/>
</dbReference>
<evidence type="ECO:0000256" key="3">
    <source>
        <dbReference type="ARBA" id="ARBA00023163"/>
    </source>
</evidence>
<dbReference type="SMART" id="SM00354">
    <property type="entry name" value="HTH_LACI"/>
    <property type="match status" value="1"/>
</dbReference>
<accession>A0ABS2HHA5</accession>
<dbReference type="Pfam" id="PF13377">
    <property type="entry name" value="Peripla_BP_3"/>
    <property type="match status" value="1"/>
</dbReference>
<dbReference type="PANTHER" id="PTHR30146:SF109">
    <property type="entry name" value="HTH-TYPE TRANSCRIPTIONAL REGULATOR GALS"/>
    <property type="match status" value="1"/>
</dbReference>
<dbReference type="CDD" id="cd01392">
    <property type="entry name" value="HTH_LacI"/>
    <property type="match status" value="1"/>
</dbReference>
<reference evidence="5 6" key="1">
    <citation type="submission" date="2021-02" db="EMBL/GenBank/DDBJ databases">
        <authorList>
            <person name="Park J.-S."/>
        </authorList>
    </citation>
    <scope>NUCLEOTIDE SEQUENCE [LARGE SCALE GENOMIC DNA]</scope>
    <source>
        <strain evidence="5 6">188UL20-2</strain>
    </source>
</reference>
<dbReference type="Gene3D" id="3.40.50.2300">
    <property type="match status" value="2"/>
</dbReference>
<evidence type="ECO:0000259" key="4">
    <source>
        <dbReference type="PROSITE" id="PS50932"/>
    </source>
</evidence>
<dbReference type="SUPFAM" id="SSF47413">
    <property type="entry name" value="lambda repressor-like DNA-binding domains"/>
    <property type="match status" value="1"/>
</dbReference>
<dbReference type="InterPro" id="IPR028082">
    <property type="entry name" value="Peripla_BP_I"/>
</dbReference>
<protein>
    <submittedName>
        <fullName evidence="5">LacI family DNA-binding transcriptional regulator</fullName>
    </submittedName>
</protein>
<comment type="caution">
    <text evidence="5">The sequence shown here is derived from an EMBL/GenBank/DDBJ whole genome shotgun (WGS) entry which is preliminary data.</text>
</comment>
<dbReference type="Gene3D" id="1.10.260.40">
    <property type="entry name" value="lambda repressor-like DNA-binding domains"/>
    <property type="match status" value="1"/>
</dbReference>
<proteinExistence type="predicted"/>
<organism evidence="5 6">
    <name type="scientific">Vibrio ulleungensis</name>
    <dbReference type="NCBI Taxonomy" id="2807619"/>
    <lineage>
        <taxon>Bacteria</taxon>
        <taxon>Pseudomonadati</taxon>
        <taxon>Pseudomonadota</taxon>
        <taxon>Gammaproteobacteria</taxon>
        <taxon>Vibrionales</taxon>
        <taxon>Vibrionaceae</taxon>
        <taxon>Vibrio</taxon>
    </lineage>
</organism>
<dbReference type="PROSITE" id="PS00356">
    <property type="entry name" value="HTH_LACI_1"/>
    <property type="match status" value="1"/>
</dbReference>
<keyword evidence="2 5" id="KW-0238">DNA-binding</keyword>
<sequence length="334" mass="37269">MSTIDEVAKLANVSKTTVSRVINRHTTVKEKNRQKVLAAMEELNFKPNSFAQALASSRSNSIGMLVGSLGGPFYGVLMHQAEIELRRENIHLITSSGQESEEIERDGIRFLQSKMVDGMIIHSDTLHDDELIGIVKRHPKTVILNRNIPEITEHCLFLDNELGGYLATKYLIDTGHKQIGCLTGQLSKADSRDRLFGYRKALSEAGMPYNPSLVVEGRFDSETPIDAGKRLFERDLDVDAVFCQNDQLALSMYTIAAGFGKVVGQDISIIGFDNDHYTKHLQPSLTTMHYPLQDMAMLAVDKVLAMVNGDKIYPSDMLKPWVVERNSVNTQNKA</sequence>
<dbReference type="EMBL" id="JAFEUM010000001">
    <property type="protein sequence ID" value="MBM7035474.1"/>
    <property type="molecule type" value="Genomic_DNA"/>
</dbReference>
<keyword evidence="6" id="KW-1185">Reference proteome</keyword>
<feature type="domain" description="HTH lacI-type" evidence="4">
    <location>
        <begin position="2"/>
        <end position="56"/>
    </location>
</feature>
<dbReference type="InterPro" id="IPR010982">
    <property type="entry name" value="Lambda_DNA-bd_dom_sf"/>
</dbReference>
<evidence type="ECO:0000256" key="1">
    <source>
        <dbReference type="ARBA" id="ARBA00023015"/>
    </source>
</evidence>
<evidence type="ECO:0000256" key="2">
    <source>
        <dbReference type="ARBA" id="ARBA00023125"/>
    </source>
</evidence>
<dbReference type="Pfam" id="PF00356">
    <property type="entry name" value="LacI"/>
    <property type="match status" value="1"/>
</dbReference>
<dbReference type="SUPFAM" id="SSF53822">
    <property type="entry name" value="Periplasmic binding protein-like I"/>
    <property type="match status" value="1"/>
</dbReference>
<keyword evidence="3" id="KW-0804">Transcription</keyword>
<dbReference type="RefSeq" id="WP_205157073.1">
    <property type="nucleotide sequence ID" value="NZ_JAFEUM010000001.1"/>
</dbReference>
<dbReference type="PANTHER" id="PTHR30146">
    <property type="entry name" value="LACI-RELATED TRANSCRIPTIONAL REPRESSOR"/>
    <property type="match status" value="1"/>
</dbReference>
<keyword evidence="1" id="KW-0805">Transcription regulation</keyword>
<dbReference type="InterPro" id="IPR000843">
    <property type="entry name" value="HTH_LacI"/>
</dbReference>
<evidence type="ECO:0000313" key="6">
    <source>
        <dbReference type="Proteomes" id="UP000809621"/>
    </source>
</evidence>
<dbReference type="PRINTS" id="PR00036">
    <property type="entry name" value="HTHLACI"/>
</dbReference>
<dbReference type="GO" id="GO:0003677">
    <property type="term" value="F:DNA binding"/>
    <property type="evidence" value="ECO:0007669"/>
    <property type="project" value="UniProtKB-KW"/>
</dbReference>